<dbReference type="PANTHER" id="PTHR43649">
    <property type="entry name" value="ARABINOSE-BINDING PROTEIN-RELATED"/>
    <property type="match status" value="1"/>
</dbReference>
<evidence type="ECO:0000256" key="1">
    <source>
        <dbReference type="SAM" id="SignalP"/>
    </source>
</evidence>
<comment type="caution">
    <text evidence="2">The sequence shown here is derived from an EMBL/GenBank/DDBJ whole genome shotgun (WGS) entry which is preliminary data.</text>
</comment>
<keyword evidence="3" id="KW-1185">Reference proteome</keyword>
<evidence type="ECO:0000313" key="3">
    <source>
        <dbReference type="Proteomes" id="UP001523566"/>
    </source>
</evidence>
<organism evidence="2 3">
    <name type="scientific">Aequitasia blattaphilus</name>
    <dbReference type="NCBI Taxonomy" id="2949332"/>
    <lineage>
        <taxon>Bacteria</taxon>
        <taxon>Bacillati</taxon>
        <taxon>Bacillota</taxon>
        <taxon>Clostridia</taxon>
        <taxon>Lachnospirales</taxon>
        <taxon>Lachnospiraceae</taxon>
        <taxon>Aequitasia</taxon>
    </lineage>
</organism>
<dbReference type="Proteomes" id="UP001523566">
    <property type="component" value="Unassembled WGS sequence"/>
</dbReference>
<sequence>MKFKKVIALSLVSLMAVGLFAGCGSKKEEGDDKGSVYYLNFKPEVSKQWETIAKEYEDETGVKVKVSTAASGQYETTLKSEIAKKEPPTLFQINGPIGYKTWSAYCMDLKDTDFYKNLSDPSLAVTDGDGVYGIPYVVEGFGIIYNDAIMQQYFALADKAVSIGSADEIQDFDTLKAVAEDMTKHKEELGIDGVFSSTSFSPGEDWRWQTHLANVPIFYEYKDNDTNDMDKIEFSYNKEYKNLFDLYLNNSTVEPGLVGSKTVNDSMAEFALGKSAMVQNGNWGWGQVTETDGYVVKAEDVKFMPLYTGTDDDKDQGLCLGTENYFCVNEKASDADKQATLDFMNWLVTSEKGKKFMIEDMGFIMPFSTFDSSEQPEDPLAQQIAAALQDDSKTVVNWVFTTFPSQTFKDDFGASLLEYAQGNKEWDDVVSDMTASWASEKEAIVD</sequence>
<dbReference type="EMBL" id="JAMZFW010000037">
    <property type="protein sequence ID" value="MCP1103675.1"/>
    <property type="molecule type" value="Genomic_DNA"/>
</dbReference>
<keyword evidence="1" id="KW-0732">Signal</keyword>
<gene>
    <name evidence="2" type="ORF">NK125_14840</name>
</gene>
<feature type="chain" id="PRO_5045995583" evidence="1">
    <location>
        <begin position="22"/>
        <end position="446"/>
    </location>
</feature>
<dbReference type="Pfam" id="PF13416">
    <property type="entry name" value="SBP_bac_8"/>
    <property type="match status" value="1"/>
</dbReference>
<dbReference type="InterPro" id="IPR050490">
    <property type="entry name" value="Bact_solute-bd_prot1"/>
</dbReference>
<dbReference type="Gene3D" id="3.40.190.10">
    <property type="entry name" value="Periplasmic binding protein-like II"/>
    <property type="match status" value="1"/>
</dbReference>
<protein>
    <submittedName>
        <fullName evidence="2">ABC transporter substrate-binding protein</fullName>
    </submittedName>
</protein>
<accession>A0ABT1ECX5</accession>
<name>A0ABT1ECX5_9FIRM</name>
<evidence type="ECO:0000313" key="2">
    <source>
        <dbReference type="EMBL" id="MCP1103675.1"/>
    </source>
</evidence>
<proteinExistence type="predicted"/>
<dbReference type="SUPFAM" id="SSF53850">
    <property type="entry name" value="Periplasmic binding protein-like II"/>
    <property type="match status" value="1"/>
</dbReference>
<feature type="signal peptide" evidence="1">
    <location>
        <begin position="1"/>
        <end position="21"/>
    </location>
</feature>
<reference evidence="2 3" key="1">
    <citation type="journal article" date="2022" name="Genome Biol. Evol.">
        <title>Host diet, physiology and behaviors set the stage for Lachnospiraceae cladogenesis.</title>
        <authorList>
            <person name="Vera-Ponce De Leon A."/>
            <person name="Schneider M."/>
            <person name="Jahnes B.C."/>
            <person name="Sadowski V."/>
            <person name="Camuy-Velez L.A."/>
            <person name="Duan J."/>
            <person name="Sabree Z.L."/>
        </authorList>
    </citation>
    <scope>NUCLEOTIDE SEQUENCE [LARGE SCALE GENOMIC DNA]</scope>
    <source>
        <strain evidence="2 3">PAL113</strain>
    </source>
</reference>
<dbReference type="RefSeq" id="WP_262067440.1">
    <property type="nucleotide sequence ID" value="NZ_JAMXOD010000037.1"/>
</dbReference>
<dbReference type="InterPro" id="IPR006059">
    <property type="entry name" value="SBP"/>
</dbReference>
<dbReference type="PROSITE" id="PS51257">
    <property type="entry name" value="PROKAR_LIPOPROTEIN"/>
    <property type="match status" value="1"/>
</dbReference>